<evidence type="ECO:0000313" key="6">
    <source>
        <dbReference type="Proteomes" id="UP000078572"/>
    </source>
</evidence>
<evidence type="ECO:0000256" key="4">
    <source>
        <dbReference type="ARBA" id="ARBA00024201"/>
    </source>
</evidence>
<dbReference type="InterPro" id="IPR050583">
    <property type="entry name" value="Mycobacterial_A85_antigen"/>
</dbReference>
<dbReference type="SUPFAM" id="SSF53474">
    <property type="entry name" value="alpha/beta-Hydrolases"/>
    <property type="match status" value="1"/>
</dbReference>
<dbReference type="Pfam" id="PF11806">
    <property type="entry name" value="Enterochelin_N"/>
    <property type="match status" value="1"/>
</dbReference>
<dbReference type="STRING" id="190721.ACS15_3957"/>
<accession>A0A192A2Y6</accession>
<dbReference type="Proteomes" id="UP000078572">
    <property type="component" value="Chromosome 2"/>
</dbReference>
<comment type="subcellular location">
    <subcellularLocation>
        <location evidence="1">Cytoplasm</location>
    </subcellularLocation>
</comment>
<keyword evidence="2" id="KW-0963">Cytoplasm</keyword>
<evidence type="ECO:0000313" key="5">
    <source>
        <dbReference type="EMBL" id="ANJ74626.1"/>
    </source>
</evidence>
<sequence>MRHALFLLSWALAASTAVAASPVAPVADVAVGQSVNATWQPGTLLPYRVTLHAGDLVQGTLDGPAAALDLLDARDVHVRRLLSPLSLSRSFLFVAPADGVYTLRIDPNDAAVAGAAGGVPMPGARYALRIERIVAQAQQQPAPELPQSPRIRALAEAVRHGTGTDAFWHDVAQIGTPLVEPAPAAQDGTPMVLLTFLWRGPVRNVTLLGSPSGNHDALQRLGDTDVWYQTYAVPASTRLSYQLAPNVPDSDAPAAQRRRLLLATLQRDPLNPRRFPDTEGDAYQQKSVLELPGAPPQPWLTRRADVPAGTVTAHRLNSQRLGEARDVYVYRPAGAAPQALLVLFDAHAYLSTVPTPTVLDNLIAEGRIPPTAALILSNPSAAARATQLPPNPAFADFLADELMPWAAAQGLSAPAARTVVAGSSYGGLAAAYAGLQHPERFGLVLSQSGSFWWAPDSAPDRPPQTPGWMMRAYAASPRLPLRFYLEAGQFEDGRGAVNIFTTTRHMREVLRAKGYPVRHAEFASGHDYLQWRGTLACGLIALLGEPSVLDEKATRACPGEGAALPGRVGEAG</sequence>
<dbReference type="GeneID" id="61528066"/>
<dbReference type="Gene3D" id="2.60.40.10">
    <property type="entry name" value="Immunoglobulins"/>
    <property type="match status" value="1"/>
</dbReference>
<evidence type="ECO:0000256" key="2">
    <source>
        <dbReference type="ARBA" id="ARBA00022490"/>
    </source>
</evidence>
<keyword evidence="6" id="KW-1185">Reference proteome</keyword>
<dbReference type="GO" id="GO:0008849">
    <property type="term" value="F:enterochelin esterase activity"/>
    <property type="evidence" value="ECO:0007669"/>
    <property type="project" value="InterPro"/>
</dbReference>
<dbReference type="PANTHER" id="PTHR48098">
    <property type="entry name" value="ENTEROCHELIN ESTERASE-RELATED"/>
    <property type="match status" value="1"/>
</dbReference>
<dbReference type="RefSeq" id="WP_064806625.1">
    <property type="nucleotide sequence ID" value="NZ_CP016023.1"/>
</dbReference>
<dbReference type="EMBL" id="CP016023">
    <property type="protein sequence ID" value="ANJ74626.1"/>
    <property type="molecule type" value="Genomic_DNA"/>
</dbReference>
<dbReference type="GO" id="GO:0006826">
    <property type="term" value="P:iron ion transport"/>
    <property type="evidence" value="ECO:0007669"/>
    <property type="project" value="InterPro"/>
</dbReference>
<dbReference type="InterPro" id="IPR029058">
    <property type="entry name" value="AB_hydrolase_fold"/>
</dbReference>
<proteinExistence type="inferred from homology"/>
<dbReference type="InterPro" id="IPR013783">
    <property type="entry name" value="Ig-like_fold"/>
</dbReference>
<dbReference type="InterPro" id="IPR014756">
    <property type="entry name" value="Ig_E-set"/>
</dbReference>
<dbReference type="Pfam" id="PF00756">
    <property type="entry name" value="Esterase"/>
    <property type="match status" value="1"/>
</dbReference>
<dbReference type="SUPFAM" id="SSF81296">
    <property type="entry name" value="E set domains"/>
    <property type="match status" value="1"/>
</dbReference>
<dbReference type="OrthoDB" id="9775130at2"/>
<dbReference type="Gene3D" id="3.40.50.1820">
    <property type="entry name" value="alpha/beta hydrolase"/>
    <property type="match status" value="1"/>
</dbReference>
<name>A0A192A2Y6_9RALS</name>
<evidence type="ECO:0000256" key="3">
    <source>
        <dbReference type="ARBA" id="ARBA00022801"/>
    </source>
</evidence>
<dbReference type="PANTHER" id="PTHR48098:SF3">
    <property type="entry name" value="IRON(III) ENTEROBACTIN ESTERASE"/>
    <property type="match status" value="1"/>
</dbReference>
<dbReference type="GO" id="GO:0005506">
    <property type="term" value="F:iron ion binding"/>
    <property type="evidence" value="ECO:0007669"/>
    <property type="project" value="InterPro"/>
</dbReference>
<keyword evidence="3" id="KW-0378">Hydrolase</keyword>
<dbReference type="AlphaFoldDB" id="A0A192A2Y6"/>
<gene>
    <name evidence="5" type="ORF">A9Y76_18725</name>
</gene>
<dbReference type="NCBIfam" id="NF007758">
    <property type="entry name" value="PRK10439.1"/>
    <property type="match status" value="1"/>
</dbReference>
<protein>
    <submittedName>
        <fullName evidence="5">Uncharacterized protein</fullName>
    </submittedName>
</protein>
<reference evidence="6" key="1">
    <citation type="submission" date="2016-06" db="EMBL/GenBank/DDBJ databases">
        <authorList>
            <person name="Xu Y."/>
            <person name="Nagy A."/>
            <person name="Yan X."/>
            <person name="Kim S.W."/>
            <person name="Haley B."/>
            <person name="Liu N.T."/>
            <person name="Nou X."/>
        </authorList>
    </citation>
    <scope>NUCLEOTIDE SEQUENCE [LARGE SCALE GENOMIC DNA]</scope>
    <source>
        <strain evidence="6">ATCC 49129</strain>
    </source>
</reference>
<dbReference type="InterPro" id="IPR000801">
    <property type="entry name" value="Esterase-like"/>
</dbReference>
<dbReference type="GO" id="GO:0005737">
    <property type="term" value="C:cytoplasm"/>
    <property type="evidence" value="ECO:0007669"/>
    <property type="project" value="UniProtKB-SubCell"/>
</dbReference>
<organism evidence="5 6">
    <name type="scientific">Ralstonia insidiosa</name>
    <dbReference type="NCBI Taxonomy" id="190721"/>
    <lineage>
        <taxon>Bacteria</taxon>
        <taxon>Pseudomonadati</taxon>
        <taxon>Pseudomonadota</taxon>
        <taxon>Betaproteobacteria</taxon>
        <taxon>Burkholderiales</taxon>
        <taxon>Burkholderiaceae</taxon>
        <taxon>Ralstonia</taxon>
    </lineage>
</organism>
<comment type="similarity">
    <text evidence="4">Belongs to the Fes family.</text>
</comment>
<dbReference type="InterPro" id="IPR021764">
    <property type="entry name" value="Enterochelin_esterase_N"/>
</dbReference>
<evidence type="ECO:0000256" key="1">
    <source>
        <dbReference type="ARBA" id="ARBA00004496"/>
    </source>
</evidence>